<keyword evidence="1" id="KW-0812">Transmembrane</keyword>
<feature type="transmembrane region" description="Helical" evidence="1">
    <location>
        <begin position="43"/>
        <end position="65"/>
    </location>
</feature>
<organism evidence="2 3">
    <name type="scientific">Panagrellus redivivus</name>
    <name type="common">Microworm</name>
    <dbReference type="NCBI Taxonomy" id="6233"/>
    <lineage>
        <taxon>Eukaryota</taxon>
        <taxon>Metazoa</taxon>
        <taxon>Ecdysozoa</taxon>
        <taxon>Nematoda</taxon>
        <taxon>Chromadorea</taxon>
        <taxon>Rhabditida</taxon>
        <taxon>Tylenchina</taxon>
        <taxon>Panagrolaimomorpha</taxon>
        <taxon>Panagrolaimoidea</taxon>
        <taxon>Panagrolaimidae</taxon>
        <taxon>Panagrellus</taxon>
    </lineage>
</organism>
<evidence type="ECO:0000313" key="2">
    <source>
        <dbReference type="Proteomes" id="UP000492821"/>
    </source>
</evidence>
<feature type="transmembrane region" description="Helical" evidence="1">
    <location>
        <begin position="7"/>
        <end position="23"/>
    </location>
</feature>
<dbReference type="AlphaFoldDB" id="A0A7E4W690"/>
<reference evidence="3" key="2">
    <citation type="submission" date="2020-10" db="UniProtKB">
        <authorList>
            <consortium name="WormBaseParasite"/>
        </authorList>
    </citation>
    <scope>IDENTIFICATION</scope>
</reference>
<keyword evidence="1" id="KW-1133">Transmembrane helix</keyword>
<evidence type="ECO:0000313" key="3">
    <source>
        <dbReference type="WBParaSite" id="Pan_g7081.t1"/>
    </source>
</evidence>
<dbReference type="WBParaSite" id="Pan_g7081.t1">
    <property type="protein sequence ID" value="Pan_g7081.t1"/>
    <property type="gene ID" value="Pan_g7081"/>
</dbReference>
<accession>A0A7E4W690</accession>
<reference evidence="2" key="1">
    <citation type="journal article" date="2013" name="Genetics">
        <title>The draft genome and transcriptome of Panagrellus redivivus are shaped by the harsh demands of a free-living lifestyle.</title>
        <authorList>
            <person name="Srinivasan J."/>
            <person name="Dillman A.R."/>
            <person name="Macchietto M.G."/>
            <person name="Heikkinen L."/>
            <person name="Lakso M."/>
            <person name="Fracchia K.M."/>
            <person name="Antoshechkin I."/>
            <person name="Mortazavi A."/>
            <person name="Wong G."/>
            <person name="Sternberg P.W."/>
        </authorList>
    </citation>
    <scope>NUCLEOTIDE SEQUENCE [LARGE SCALE GENOMIC DNA]</scope>
    <source>
        <strain evidence="2">MT8872</strain>
    </source>
</reference>
<name>A0A7E4W690_PANRE</name>
<keyword evidence="2" id="KW-1185">Reference proteome</keyword>
<sequence length="94" mass="10525">MIRHGIAGLFSVSGIYLLLWLYATPFMMDGNPLLLAFPLSRLVAIYLILGVFFCFAIPIAIYGSLNLFAKTDVEIPSNNVKLHSRISHSKLKRN</sequence>
<protein>
    <submittedName>
        <fullName evidence="3">Dolichol phosphate-mannose biosynthesis regulatory protein</fullName>
    </submittedName>
</protein>
<proteinExistence type="predicted"/>
<keyword evidence="1" id="KW-0472">Membrane</keyword>
<dbReference type="Proteomes" id="UP000492821">
    <property type="component" value="Unassembled WGS sequence"/>
</dbReference>
<evidence type="ECO:0000256" key="1">
    <source>
        <dbReference type="SAM" id="Phobius"/>
    </source>
</evidence>